<accession>A0ABN7W6V5</accession>
<sequence length="329" mass="37681">ETSSINVYETTKENRHDGLVRGCKRKYTFFEAVNWYKCRKARIDIRSEPFSKVPSSFNEIFLNSLKKYKLSKNEEILEMCKKFVENEANNSSVNLDAFSGAEFGEWLDRPEKLQQLTVQMLESLRKIWRSPKYESFMSNGKPQVNEGSYVCEIIAPLLNIVMDDLPGNPAMWGIEGSLASALRKGSLKIARRPDYMTFAKLGTNTGFEIVYLETGRPNSTLAKQLCDHKKLWKINRLSPTISYENLGDVLELYTMHKESGIYKYGLLDRAPIPLRLTSHNNVYFLIHTLLTLRTAVACILFKIVYGSEEVYSDHSTGETSTTVSMPKHR</sequence>
<name>A0ABN7W6V5_GIGMA</name>
<dbReference type="EMBL" id="CAJVQB010031819">
    <property type="protein sequence ID" value="CAG8817462.1"/>
    <property type="molecule type" value="Genomic_DNA"/>
</dbReference>
<organism evidence="1 2">
    <name type="scientific">Gigaspora margarita</name>
    <dbReference type="NCBI Taxonomy" id="4874"/>
    <lineage>
        <taxon>Eukaryota</taxon>
        <taxon>Fungi</taxon>
        <taxon>Fungi incertae sedis</taxon>
        <taxon>Mucoromycota</taxon>
        <taxon>Glomeromycotina</taxon>
        <taxon>Glomeromycetes</taxon>
        <taxon>Diversisporales</taxon>
        <taxon>Gigasporaceae</taxon>
        <taxon>Gigaspora</taxon>
    </lineage>
</organism>
<feature type="non-terminal residue" evidence="1">
    <location>
        <position position="1"/>
    </location>
</feature>
<evidence type="ECO:0000313" key="1">
    <source>
        <dbReference type="EMBL" id="CAG8817462.1"/>
    </source>
</evidence>
<reference evidence="1 2" key="1">
    <citation type="submission" date="2021-06" db="EMBL/GenBank/DDBJ databases">
        <authorList>
            <person name="Kallberg Y."/>
            <person name="Tangrot J."/>
            <person name="Rosling A."/>
        </authorList>
    </citation>
    <scope>NUCLEOTIDE SEQUENCE [LARGE SCALE GENOMIC DNA]</scope>
    <source>
        <strain evidence="1 2">120-4 pot B 10/14</strain>
    </source>
</reference>
<keyword evidence="2" id="KW-1185">Reference proteome</keyword>
<proteinExistence type="predicted"/>
<comment type="caution">
    <text evidence="1">The sequence shown here is derived from an EMBL/GenBank/DDBJ whole genome shotgun (WGS) entry which is preliminary data.</text>
</comment>
<gene>
    <name evidence="1" type="ORF">GMARGA_LOCUS26809</name>
</gene>
<evidence type="ECO:0000313" key="2">
    <source>
        <dbReference type="Proteomes" id="UP000789901"/>
    </source>
</evidence>
<dbReference type="Proteomes" id="UP000789901">
    <property type="component" value="Unassembled WGS sequence"/>
</dbReference>
<protein>
    <submittedName>
        <fullName evidence="1">25030_t:CDS:1</fullName>
    </submittedName>
</protein>